<evidence type="ECO:0000313" key="2">
    <source>
        <dbReference type="Proteomes" id="UP001060170"/>
    </source>
</evidence>
<sequence>MSGMGLGNEVMFNDKGEAHQAYKFLEVDECKKHHSMQTTIKAFVVSDHTNKLVAKNEQTEKKHKHKLTSEATQNLDVILLEGLIYDDQNHYQLCAKNLKPIPASCNHDEDEAILKLWPCQN</sequence>
<accession>A0ACC0E564</accession>
<reference evidence="2" key="1">
    <citation type="journal article" date="2018" name="BMC Genomics">
        <title>Genomic insights into host adaptation between the wheat stripe rust pathogen (Puccinia striiformis f. sp. tritici) and the barley stripe rust pathogen (Puccinia striiformis f. sp. hordei).</title>
        <authorList>
            <person name="Xia C."/>
            <person name="Wang M."/>
            <person name="Yin C."/>
            <person name="Cornejo O.E."/>
            <person name="Hulbert S.H."/>
            <person name="Chen X."/>
        </authorList>
    </citation>
    <scope>NUCLEOTIDE SEQUENCE [LARGE SCALE GENOMIC DNA]</scope>
    <source>
        <strain evidence="2">93-210</strain>
    </source>
</reference>
<name>A0ACC0E564_9BASI</name>
<reference evidence="1 2" key="3">
    <citation type="journal article" date="2022" name="Microbiol. Spectr.">
        <title>Folding features and dynamics of 3D genome architecture in plant fungal pathogens.</title>
        <authorList>
            <person name="Xia C."/>
        </authorList>
    </citation>
    <scope>NUCLEOTIDE SEQUENCE [LARGE SCALE GENOMIC DNA]</scope>
    <source>
        <strain evidence="1 2">93-210</strain>
    </source>
</reference>
<evidence type="ECO:0000313" key="1">
    <source>
        <dbReference type="EMBL" id="KAI7944938.1"/>
    </source>
</evidence>
<keyword evidence="2" id="KW-1185">Reference proteome</keyword>
<gene>
    <name evidence="1" type="ORF">MJO28_010633</name>
</gene>
<reference evidence="2" key="2">
    <citation type="journal article" date="2018" name="Mol. Plant Microbe Interact.">
        <title>Genome sequence resources for the wheat stripe rust pathogen (Puccinia striiformis f. sp. tritici) and the barley stripe rust pathogen (Puccinia striiformis f. sp. hordei).</title>
        <authorList>
            <person name="Xia C."/>
            <person name="Wang M."/>
            <person name="Yin C."/>
            <person name="Cornejo O.E."/>
            <person name="Hulbert S.H."/>
            <person name="Chen X."/>
        </authorList>
    </citation>
    <scope>NUCLEOTIDE SEQUENCE [LARGE SCALE GENOMIC DNA]</scope>
    <source>
        <strain evidence="2">93-210</strain>
    </source>
</reference>
<dbReference type="Proteomes" id="UP001060170">
    <property type="component" value="Chromosome 10"/>
</dbReference>
<protein>
    <submittedName>
        <fullName evidence="1">Uncharacterized protein</fullName>
    </submittedName>
</protein>
<comment type="caution">
    <text evidence="1">The sequence shown here is derived from an EMBL/GenBank/DDBJ whole genome shotgun (WGS) entry which is preliminary data.</text>
</comment>
<proteinExistence type="predicted"/>
<organism evidence="1 2">
    <name type="scientific">Puccinia striiformis f. sp. tritici</name>
    <dbReference type="NCBI Taxonomy" id="168172"/>
    <lineage>
        <taxon>Eukaryota</taxon>
        <taxon>Fungi</taxon>
        <taxon>Dikarya</taxon>
        <taxon>Basidiomycota</taxon>
        <taxon>Pucciniomycotina</taxon>
        <taxon>Pucciniomycetes</taxon>
        <taxon>Pucciniales</taxon>
        <taxon>Pucciniaceae</taxon>
        <taxon>Puccinia</taxon>
    </lineage>
</organism>
<dbReference type="EMBL" id="CM045874">
    <property type="protein sequence ID" value="KAI7944938.1"/>
    <property type="molecule type" value="Genomic_DNA"/>
</dbReference>